<dbReference type="GeneID" id="36578503"/>
<name>A0A2J6TUY4_9HELO</name>
<dbReference type="InParanoid" id="A0A2J6TUY4"/>
<keyword evidence="2" id="KW-1185">Reference proteome</keyword>
<evidence type="ECO:0000313" key="2">
    <source>
        <dbReference type="Proteomes" id="UP000235371"/>
    </source>
</evidence>
<reference evidence="1 2" key="1">
    <citation type="submission" date="2016-04" db="EMBL/GenBank/DDBJ databases">
        <title>A degradative enzymes factory behind the ericoid mycorrhizal symbiosis.</title>
        <authorList>
            <consortium name="DOE Joint Genome Institute"/>
            <person name="Martino E."/>
            <person name="Morin E."/>
            <person name="Grelet G."/>
            <person name="Kuo A."/>
            <person name="Kohler A."/>
            <person name="Daghino S."/>
            <person name="Barry K."/>
            <person name="Choi C."/>
            <person name="Cichocki N."/>
            <person name="Clum A."/>
            <person name="Copeland A."/>
            <person name="Hainaut M."/>
            <person name="Haridas S."/>
            <person name="Labutti K."/>
            <person name="Lindquist E."/>
            <person name="Lipzen A."/>
            <person name="Khouja H.-R."/>
            <person name="Murat C."/>
            <person name="Ohm R."/>
            <person name="Olson A."/>
            <person name="Spatafora J."/>
            <person name="Veneault-Fourrey C."/>
            <person name="Henrissat B."/>
            <person name="Grigoriev I."/>
            <person name="Martin F."/>
            <person name="Perotto S."/>
        </authorList>
    </citation>
    <scope>NUCLEOTIDE SEQUENCE [LARGE SCALE GENOMIC DNA]</scope>
    <source>
        <strain evidence="1 2">E</strain>
    </source>
</reference>
<gene>
    <name evidence="1" type="ORF">K444DRAFT_125735</name>
</gene>
<evidence type="ECO:0000313" key="1">
    <source>
        <dbReference type="EMBL" id="PMD66768.1"/>
    </source>
</evidence>
<dbReference type="AlphaFoldDB" id="A0A2J6TUY4"/>
<protein>
    <submittedName>
        <fullName evidence="1">Uncharacterized protein</fullName>
    </submittedName>
</protein>
<dbReference type="EMBL" id="KZ613743">
    <property type="protein sequence ID" value="PMD66768.1"/>
    <property type="molecule type" value="Genomic_DNA"/>
</dbReference>
<organism evidence="1 2">
    <name type="scientific">Hyaloscypha bicolor E</name>
    <dbReference type="NCBI Taxonomy" id="1095630"/>
    <lineage>
        <taxon>Eukaryota</taxon>
        <taxon>Fungi</taxon>
        <taxon>Dikarya</taxon>
        <taxon>Ascomycota</taxon>
        <taxon>Pezizomycotina</taxon>
        <taxon>Leotiomycetes</taxon>
        <taxon>Helotiales</taxon>
        <taxon>Hyaloscyphaceae</taxon>
        <taxon>Hyaloscypha</taxon>
        <taxon>Hyaloscypha bicolor</taxon>
    </lineage>
</organism>
<sequence length="229" mass="25835">MTTTKATATIDQGRHPTRHLIFLFRKNTIANNLAPRSNANPSFHFRKFKPPDHCLSCTHLQPHADNEHHFEYDKCHSTSFVKLTTLRTPIANHMHCYAHAALRSYLPPEVVAEGAARTPNQGPYLPLEVMAEGAARTPNQRPYLPPRSWPKAQEELLILHGSSLQSRGELKNPLSVSIRQNRKAPPKGGGLKTLLVRFRHDAARSTAGQRVRKNHRWDVMPLPCCSFVP</sequence>
<accession>A0A2J6TUY4</accession>
<proteinExistence type="predicted"/>
<dbReference type="Proteomes" id="UP000235371">
    <property type="component" value="Unassembled WGS sequence"/>
</dbReference>
<dbReference type="RefSeq" id="XP_024743672.1">
    <property type="nucleotide sequence ID" value="XM_024870421.1"/>
</dbReference>